<dbReference type="Proteomes" id="UP001521785">
    <property type="component" value="Unassembled WGS sequence"/>
</dbReference>
<protein>
    <submittedName>
        <fullName evidence="2">Uncharacterized protein</fullName>
    </submittedName>
</protein>
<sequence length="167" mass="18192">MLLPVFLVACLAWPALVVSLSIQLTPSQRNVTRGETTEFHYKPKDDIVSAPYHSPVMMVLREPQRTNVTVIDTLTNKTYHVIDNAVNGTVKWAVPDDLEVRGGYFYVASRKVNNATITVTSDSEFQVLDKPKPKPSTAPGTKGMAAMLHPSGIVGSVLLTGLFVLGL</sequence>
<comment type="caution">
    <text evidence="2">The sequence shown here is derived from an EMBL/GenBank/DDBJ whole genome shotgun (WGS) entry which is preliminary data.</text>
</comment>
<evidence type="ECO:0000313" key="3">
    <source>
        <dbReference type="Proteomes" id="UP001521785"/>
    </source>
</evidence>
<evidence type="ECO:0000313" key="2">
    <source>
        <dbReference type="EMBL" id="KAL1610311.1"/>
    </source>
</evidence>
<dbReference type="EMBL" id="JAKJXO020000002">
    <property type="protein sequence ID" value="KAL1610311.1"/>
    <property type="molecule type" value="Genomic_DNA"/>
</dbReference>
<gene>
    <name evidence="2" type="ORF">SLS60_001977</name>
</gene>
<proteinExistence type="predicted"/>
<keyword evidence="3" id="KW-1185">Reference proteome</keyword>
<accession>A0ABR3S0V6</accession>
<feature type="chain" id="PRO_5045831333" evidence="1">
    <location>
        <begin position="20"/>
        <end position="167"/>
    </location>
</feature>
<keyword evidence="1" id="KW-0732">Signal</keyword>
<name>A0ABR3S0V6_9PLEO</name>
<evidence type="ECO:0000256" key="1">
    <source>
        <dbReference type="SAM" id="SignalP"/>
    </source>
</evidence>
<organism evidence="2 3">
    <name type="scientific">Paraconiothyrium brasiliense</name>
    <dbReference type="NCBI Taxonomy" id="300254"/>
    <lineage>
        <taxon>Eukaryota</taxon>
        <taxon>Fungi</taxon>
        <taxon>Dikarya</taxon>
        <taxon>Ascomycota</taxon>
        <taxon>Pezizomycotina</taxon>
        <taxon>Dothideomycetes</taxon>
        <taxon>Pleosporomycetidae</taxon>
        <taxon>Pleosporales</taxon>
        <taxon>Massarineae</taxon>
        <taxon>Didymosphaeriaceae</taxon>
        <taxon>Paraconiothyrium</taxon>
    </lineage>
</organism>
<reference evidence="2 3" key="1">
    <citation type="submission" date="2024-02" db="EMBL/GenBank/DDBJ databases">
        <title>De novo assembly and annotation of 12 fungi associated with fruit tree decline syndrome in Ontario, Canada.</title>
        <authorList>
            <person name="Sulman M."/>
            <person name="Ellouze W."/>
            <person name="Ilyukhin E."/>
        </authorList>
    </citation>
    <scope>NUCLEOTIDE SEQUENCE [LARGE SCALE GENOMIC DNA]</scope>
    <source>
        <strain evidence="2 3">M42-189</strain>
    </source>
</reference>
<feature type="signal peptide" evidence="1">
    <location>
        <begin position="1"/>
        <end position="19"/>
    </location>
</feature>